<evidence type="ECO:0000259" key="7">
    <source>
        <dbReference type="PROSITE" id="PS50045"/>
    </source>
</evidence>
<keyword evidence="4" id="KW-0238">DNA-binding</keyword>
<keyword evidence="5" id="KW-0010">Activator</keyword>
<evidence type="ECO:0000256" key="5">
    <source>
        <dbReference type="ARBA" id="ARBA00023159"/>
    </source>
</evidence>
<dbReference type="Pfam" id="PF00158">
    <property type="entry name" value="Sigma54_activat"/>
    <property type="match status" value="1"/>
</dbReference>
<dbReference type="SUPFAM" id="SSF46689">
    <property type="entry name" value="Homeodomain-like"/>
    <property type="match status" value="1"/>
</dbReference>
<keyword evidence="3" id="KW-0805">Transcription regulation</keyword>
<name>A0A7W8J686_9BACT</name>
<dbReference type="GO" id="GO:0005524">
    <property type="term" value="F:ATP binding"/>
    <property type="evidence" value="ECO:0007669"/>
    <property type="project" value="UniProtKB-KW"/>
</dbReference>
<evidence type="ECO:0000256" key="4">
    <source>
        <dbReference type="ARBA" id="ARBA00023125"/>
    </source>
</evidence>
<dbReference type="PANTHER" id="PTHR32071">
    <property type="entry name" value="TRANSCRIPTIONAL REGULATORY PROTEIN"/>
    <property type="match status" value="1"/>
</dbReference>
<evidence type="ECO:0000256" key="1">
    <source>
        <dbReference type="ARBA" id="ARBA00022741"/>
    </source>
</evidence>
<keyword evidence="6" id="KW-0804">Transcription</keyword>
<dbReference type="InterPro" id="IPR058031">
    <property type="entry name" value="AAA_lid_NorR"/>
</dbReference>
<evidence type="ECO:0000256" key="3">
    <source>
        <dbReference type="ARBA" id="ARBA00023015"/>
    </source>
</evidence>
<dbReference type="PRINTS" id="PR01590">
    <property type="entry name" value="HTHFIS"/>
</dbReference>
<dbReference type="AlphaFoldDB" id="A0A7W8J686"/>
<dbReference type="InterPro" id="IPR025944">
    <property type="entry name" value="Sigma_54_int_dom_CS"/>
</dbReference>
<organism evidence="8 9">
    <name type="scientific">Tunturiibacter lichenicola</name>
    <dbReference type="NCBI Taxonomy" id="2051959"/>
    <lineage>
        <taxon>Bacteria</taxon>
        <taxon>Pseudomonadati</taxon>
        <taxon>Acidobacteriota</taxon>
        <taxon>Terriglobia</taxon>
        <taxon>Terriglobales</taxon>
        <taxon>Acidobacteriaceae</taxon>
        <taxon>Tunturiibacter</taxon>
    </lineage>
</organism>
<evidence type="ECO:0000256" key="6">
    <source>
        <dbReference type="ARBA" id="ARBA00023163"/>
    </source>
</evidence>
<reference evidence="8 9" key="1">
    <citation type="submission" date="2020-08" db="EMBL/GenBank/DDBJ databases">
        <title>Genomic Encyclopedia of Type Strains, Phase IV (KMG-V): Genome sequencing to study the core and pangenomes of soil and plant-associated prokaryotes.</title>
        <authorList>
            <person name="Whitman W."/>
        </authorList>
    </citation>
    <scope>NUCLEOTIDE SEQUENCE [LARGE SCALE GENOMIC DNA]</scope>
    <source>
        <strain evidence="8 9">M8US30</strain>
    </source>
</reference>
<dbReference type="EMBL" id="JACHDZ010000002">
    <property type="protein sequence ID" value="MBB5343318.1"/>
    <property type="molecule type" value="Genomic_DNA"/>
</dbReference>
<evidence type="ECO:0000256" key="2">
    <source>
        <dbReference type="ARBA" id="ARBA00022840"/>
    </source>
</evidence>
<gene>
    <name evidence="8" type="ORF">HDF10_001293</name>
</gene>
<keyword evidence="2" id="KW-0067">ATP-binding</keyword>
<dbReference type="PROSITE" id="PS50045">
    <property type="entry name" value="SIGMA54_INTERACT_4"/>
    <property type="match status" value="1"/>
</dbReference>
<dbReference type="Gene3D" id="1.10.10.60">
    <property type="entry name" value="Homeodomain-like"/>
    <property type="match status" value="1"/>
</dbReference>
<proteinExistence type="predicted"/>
<evidence type="ECO:0000313" key="9">
    <source>
        <dbReference type="Proteomes" id="UP000569092"/>
    </source>
</evidence>
<dbReference type="FunFam" id="1.10.8.60:FF:000014">
    <property type="entry name" value="DNA-binding transcriptional regulator NtrC"/>
    <property type="match status" value="1"/>
</dbReference>
<dbReference type="Proteomes" id="UP000569092">
    <property type="component" value="Unassembled WGS sequence"/>
</dbReference>
<protein>
    <submittedName>
        <fullName evidence="8">Transcriptional regulator with GAF, ATPase, and Fis domain</fullName>
    </submittedName>
</protein>
<dbReference type="InterPro" id="IPR002078">
    <property type="entry name" value="Sigma_54_int"/>
</dbReference>
<dbReference type="Gene3D" id="3.40.50.300">
    <property type="entry name" value="P-loop containing nucleotide triphosphate hydrolases"/>
    <property type="match status" value="1"/>
</dbReference>
<dbReference type="PROSITE" id="PS00688">
    <property type="entry name" value="SIGMA54_INTERACT_3"/>
    <property type="match status" value="1"/>
</dbReference>
<evidence type="ECO:0000313" key="8">
    <source>
        <dbReference type="EMBL" id="MBB5343318.1"/>
    </source>
</evidence>
<comment type="caution">
    <text evidence="8">The sequence shown here is derived from an EMBL/GenBank/DDBJ whole genome shotgun (WGS) entry which is preliminary data.</text>
</comment>
<dbReference type="Pfam" id="PF25601">
    <property type="entry name" value="AAA_lid_14"/>
    <property type="match status" value="1"/>
</dbReference>
<dbReference type="Gene3D" id="1.10.8.60">
    <property type="match status" value="1"/>
</dbReference>
<keyword evidence="1" id="KW-0547">Nucleotide-binding</keyword>
<dbReference type="InterPro" id="IPR009057">
    <property type="entry name" value="Homeodomain-like_sf"/>
</dbReference>
<feature type="domain" description="Sigma-54 factor interaction" evidence="7">
    <location>
        <begin position="1"/>
        <end position="112"/>
    </location>
</feature>
<sequence length="213" mass="24185">MNRAGNLGGTRTLRTDARLIAATNRDLKSMVEEQKFRSDLYYRLNVFPIRVPALRERKDDIPLLVRHFVKEFSRRNQRVIDTIPSETMQALIRYHWPGNIRELQNVIERAVLISKSPILNVSLAELKPEPNSVPSPSPVSPRSAPQENLQDMVEWTERNQILRALEETNGVVSGPNGAAARLGVKRSTLQHKMRRLGIRLSRTALEDAGPPLQ</sequence>
<dbReference type="Pfam" id="PF02954">
    <property type="entry name" value="HTH_8"/>
    <property type="match status" value="1"/>
</dbReference>
<accession>A0A7W8J686</accession>
<dbReference type="SUPFAM" id="SSF52540">
    <property type="entry name" value="P-loop containing nucleoside triphosphate hydrolases"/>
    <property type="match status" value="1"/>
</dbReference>
<dbReference type="PANTHER" id="PTHR32071:SF123">
    <property type="entry name" value="DNA-BINDING TRANSCRIPTIONAL ACTIVATOR HYFR-RELATED"/>
    <property type="match status" value="1"/>
</dbReference>
<dbReference type="GO" id="GO:0006355">
    <property type="term" value="P:regulation of DNA-templated transcription"/>
    <property type="evidence" value="ECO:0007669"/>
    <property type="project" value="InterPro"/>
</dbReference>
<dbReference type="InterPro" id="IPR027417">
    <property type="entry name" value="P-loop_NTPase"/>
</dbReference>
<dbReference type="GO" id="GO:0043565">
    <property type="term" value="F:sequence-specific DNA binding"/>
    <property type="evidence" value="ECO:0007669"/>
    <property type="project" value="InterPro"/>
</dbReference>
<dbReference type="InterPro" id="IPR002197">
    <property type="entry name" value="HTH_Fis"/>
</dbReference>